<organism evidence="1">
    <name type="scientific">Rhizophora mucronata</name>
    <name type="common">Asiatic mangrove</name>
    <dbReference type="NCBI Taxonomy" id="61149"/>
    <lineage>
        <taxon>Eukaryota</taxon>
        <taxon>Viridiplantae</taxon>
        <taxon>Streptophyta</taxon>
        <taxon>Embryophyta</taxon>
        <taxon>Tracheophyta</taxon>
        <taxon>Spermatophyta</taxon>
        <taxon>Magnoliopsida</taxon>
        <taxon>eudicotyledons</taxon>
        <taxon>Gunneridae</taxon>
        <taxon>Pentapetalae</taxon>
        <taxon>rosids</taxon>
        <taxon>fabids</taxon>
        <taxon>Malpighiales</taxon>
        <taxon>Rhizophoraceae</taxon>
        <taxon>Rhizophora</taxon>
    </lineage>
</organism>
<reference evidence="1" key="1">
    <citation type="submission" date="2018-02" db="EMBL/GenBank/DDBJ databases">
        <title>Rhizophora mucronata_Transcriptome.</title>
        <authorList>
            <person name="Meera S.P."/>
            <person name="Sreeshan A."/>
            <person name="Augustine A."/>
        </authorList>
    </citation>
    <scope>NUCLEOTIDE SEQUENCE</scope>
    <source>
        <tissue evidence="1">Leaf</tissue>
    </source>
</reference>
<accession>A0A2P2JHF9</accession>
<sequence length="45" mass="5035">MCPVSISFSLPLANPISSKPIFTGEHEVSTRNQCANDICQPKWWT</sequence>
<name>A0A2P2JHF9_RHIMU</name>
<proteinExistence type="predicted"/>
<dbReference type="AlphaFoldDB" id="A0A2P2JHF9"/>
<protein>
    <submittedName>
        <fullName evidence="1">PP1/PP2A phosphatases pleiotropic regulator PRL1</fullName>
    </submittedName>
</protein>
<dbReference type="EMBL" id="GGEC01012435">
    <property type="protein sequence ID" value="MBW92918.1"/>
    <property type="molecule type" value="Transcribed_RNA"/>
</dbReference>
<evidence type="ECO:0000313" key="1">
    <source>
        <dbReference type="EMBL" id="MBW92918.1"/>
    </source>
</evidence>